<feature type="non-terminal residue" evidence="1">
    <location>
        <position position="1"/>
    </location>
</feature>
<evidence type="ECO:0000313" key="2">
    <source>
        <dbReference type="Proteomes" id="UP000547058"/>
    </source>
</evidence>
<protein>
    <submittedName>
        <fullName evidence="1">Uncharacterized protein</fullName>
    </submittedName>
</protein>
<organism evidence="1 2">
    <name type="scientific">Stenotrophomonas tumulicola</name>
    <dbReference type="NCBI Taxonomy" id="1685415"/>
    <lineage>
        <taxon>Bacteria</taxon>
        <taxon>Pseudomonadati</taxon>
        <taxon>Pseudomonadota</taxon>
        <taxon>Gammaproteobacteria</taxon>
        <taxon>Lysobacterales</taxon>
        <taxon>Lysobacteraceae</taxon>
        <taxon>Stenotrophomonas</taxon>
    </lineage>
</organism>
<comment type="caution">
    <text evidence="1">The sequence shown here is derived from an EMBL/GenBank/DDBJ whole genome shotgun (WGS) entry which is preliminary data.</text>
</comment>
<proteinExistence type="predicted"/>
<keyword evidence="2" id="KW-1185">Reference proteome</keyword>
<dbReference type="Proteomes" id="UP000547058">
    <property type="component" value="Unassembled WGS sequence"/>
</dbReference>
<name>A0A7W3FQH0_9GAMM</name>
<reference evidence="1 2" key="1">
    <citation type="submission" date="2020-08" db="EMBL/GenBank/DDBJ databases">
        <title>Stenotrophomonas tumulicola JCM 30961.</title>
        <authorList>
            <person name="Deng Y."/>
        </authorList>
    </citation>
    <scope>NUCLEOTIDE SEQUENCE [LARGE SCALE GENOMIC DNA]</scope>
    <source>
        <strain evidence="1 2">JCM 30961</strain>
    </source>
</reference>
<dbReference type="AlphaFoldDB" id="A0A7W3FQH0"/>
<evidence type="ECO:0000313" key="1">
    <source>
        <dbReference type="EMBL" id="MBA8683876.1"/>
    </source>
</evidence>
<sequence>AMPGVWYPPGMARRYPCFSPKARSNTYDAPATTPGQLRGEIEALL</sequence>
<accession>A0A7W3FQH0</accession>
<dbReference type="EMBL" id="JACGXS010000020">
    <property type="protein sequence ID" value="MBA8683876.1"/>
    <property type="molecule type" value="Genomic_DNA"/>
</dbReference>
<gene>
    <name evidence="1" type="ORF">H4O11_18905</name>
</gene>